<accession>A0A9X2L5M1</accession>
<evidence type="ECO:0000313" key="3">
    <source>
        <dbReference type="EMBL" id="MCP9292068.1"/>
    </source>
</evidence>
<comment type="caution">
    <text evidence="3">The sequence shown here is derived from an EMBL/GenBank/DDBJ whole genome shotgun (WGS) entry which is preliminary data.</text>
</comment>
<gene>
    <name evidence="3" type="ORF">NM125_10810</name>
</gene>
<dbReference type="PANTHER" id="PTHR20836">
    <property type="entry name" value="DIHYDRODIPICOLINATE REDUCTASE"/>
    <property type="match status" value="1"/>
</dbReference>
<dbReference type="Gene3D" id="3.40.50.720">
    <property type="entry name" value="NAD(P)-binding Rossmann-like Domain"/>
    <property type="match status" value="1"/>
</dbReference>
<dbReference type="InterPro" id="IPR022663">
    <property type="entry name" value="DapB_C"/>
</dbReference>
<feature type="domain" description="CoA-binding" evidence="2">
    <location>
        <begin position="33"/>
        <end position="93"/>
    </location>
</feature>
<protein>
    <recommendedName>
        <fullName evidence="5">Dihydrodipicolinate reductase C-terminal domain-containing protein</fullName>
    </recommendedName>
</protein>
<dbReference type="InterPro" id="IPR023940">
    <property type="entry name" value="DHDPR_bac"/>
</dbReference>
<dbReference type="GO" id="GO:0009089">
    <property type="term" value="P:lysine biosynthetic process via diaminopimelate"/>
    <property type="evidence" value="ECO:0007669"/>
    <property type="project" value="InterPro"/>
</dbReference>
<dbReference type="InterPro" id="IPR003781">
    <property type="entry name" value="CoA-bd"/>
</dbReference>
<dbReference type="Proteomes" id="UP001139125">
    <property type="component" value="Unassembled WGS sequence"/>
</dbReference>
<dbReference type="RefSeq" id="WP_255134942.1">
    <property type="nucleotide sequence ID" value="NZ_JANDBC010000002.1"/>
</dbReference>
<proteinExistence type="predicted"/>
<dbReference type="Gene3D" id="3.30.360.10">
    <property type="entry name" value="Dihydrodipicolinate Reductase, domain 2"/>
    <property type="match status" value="1"/>
</dbReference>
<feature type="domain" description="Dihydrodipicolinate reductase C-terminal" evidence="1">
    <location>
        <begin position="111"/>
        <end position="205"/>
    </location>
</feature>
<dbReference type="InterPro" id="IPR036291">
    <property type="entry name" value="NAD(P)-bd_dom_sf"/>
</dbReference>
<name>A0A9X2L5M1_9BACT</name>
<keyword evidence="4" id="KW-1185">Reference proteome</keyword>
<dbReference type="GO" id="GO:0005829">
    <property type="term" value="C:cytosol"/>
    <property type="evidence" value="ECO:0007669"/>
    <property type="project" value="TreeGrafter"/>
</dbReference>
<dbReference type="Pfam" id="PF05173">
    <property type="entry name" value="DapB_C"/>
    <property type="match status" value="1"/>
</dbReference>
<dbReference type="PIRSF" id="PIRSF000161">
    <property type="entry name" value="DHPR"/>
    <property type="match status" value="1"/>
</dbReference>
<evidence type="ECO:0008006" key="5">
    <source>
        <dbReference type="Google" id="ProtNLM"/>
    </source>
</evidence>
<dbReference type="Pfam" id="PF13380">
    <property type="entry name" value="CoA_binding_2"/>
    <property type="match status" value="1"/>
</dbReference>
<reference evidence="3" key="1">
    <citation type="submission" date="2022-06" db="EMBL/GenBank/DDBJ databases">
        <title>Gracilimonas sp. CAU 1638 isolated from sea sediment.</title>
        <authorList>
            <person name="Kim W."/>
        </authorList>
    </citation>
    <scope>NUCLEOTIDE SEQUENCE</scope>
    <source>
        <strain evidence="3">CAU 1638</strain>
    </source>
</reference>
<dbReference type="PANTHER" id="PTHR20836:SF0">
    <property type="entry name" value="4-HYDROXY-TETRAHYDRODIPICOLINATE REDUCTASE 1, CHLOROPLASTIC-RELATED"/>
    <property type="match status" value="1"/>
</dbReference>
<evidence type="ECO:0000259" key="1">
    <source>
        <dbReference type="Pfam" id="PF05173"/>
    </source>
</evidence>
<evidence type="ECO:0000259" key="2">
    <source>
        <dbReference type="Pfam" id="PF13380"/>
    </source>
</evidence>
<organism evidence="3 4">
    <name type="scientific">Gracilimonas sediminicola</name>
    <dbReference type="NCBI Taxonomy" id="2952158"/>
    <lineage>
        <taxon>Bacteria</taxon>
        <taxon>Pseudomonadati</taxon>
        <taxon>Balneolota</taxon>
        <taxon>Balneolia</taxon>
        <taxon>Balneolales</taxon>
        <taxon>Balneolaceae</taxon>
        <taxon>Gracilimonas</taxon>
    </lineage>
</organism>
<evidence type="ECO:0000313" key="4">
    <source>
        <dbReference type="Proteomes" id="UP001139125"/>
    </source>
</evidence>
<dbReference type="AlphaFoldDB" id="A0A9X2L5M1"/>
<dbReference type="SUPFAM" id="SSF55347">
    <property type="entry name" value="Glyceraldehyde-3-phosphate dehydrogenase-like, C-terminal domain"/>
    <property type="match status" value="1"/>
</dbReference>
<dbReference type="EMBL" id="JANDBC010000002">
    <property type="protein sequence ID" value="MCP9292068.1"/>
    <property type="molecule type" value="Genomic_DNA"/>
</dbReference>
<dbReference type="GO" id="GO:0019877">
    <property type="term" value="P:diaminopimelate biosynthetic process"/>
    <property type="evidence" value="ECO:0007669"/>
    <property type="project" value="TreeGrafter"/>
</dbReference>
<dbReference type="SUPFAM" id="SSF51735">
    <property type="entry name" value="NAD(P)-binding Rossmann-fold domains"/>
    <property type="match status" value="1"/>
</dbReference>
<dbReference type="GO" id="GO:0008839">
    <property type="term" value="F:4-hydroxy-tetrahydrodipicolinate reductase"/>
    <property type="evidence" value="ECO:0007669"/>
    <property type="project" value="InterPro"/>
</dbReference>
<sequence>MKIAVIGTGKTGGKVVELLGDELSEAFDSSNPPTVEKLQVADAVIIFVPGDAVPDVLDTVIEAGIPAAWGSTGCEWPNDLEEQVKAKNAKWIMASNFSLGMNVIRKSIEAISAGSNILKDPEFYIHEVHHVHKKDAPSGTALSWKEWLDKEAEVTSAREGDVKGIHELTLKTETEEITLKHKALDRALFAEGAIWAAKQLVNHSKMEAGIRTFGQLFDQVMEEQK</sequence>